<evidence type="ECO:0000256" key="6">
    <source>
        <dbReference type="ARBA" id="ARBA00031445"/>
    </source>
</evidence>
<evidence type="ECO:0000256" key="4">
    <source>
        <dbReference type="ARBA" id="ARBA00019077"/>
    </source>
</evidence>
<comment type="subcellular location">
    <subcellularLocation>
        <location evidence="8">Cell membrane</location>
    </subcellularLocation>
</comment>
<keyword evidence="8" id="KW-1003">Cell membrane</keyword>
<comment type="catalytic activity">
    <reaction evidence="7 8">
        <text>lipid IVA (E. coli) + CMP-3-deoxy-beta-D-manno-octulosonate = alpha-Kdo-(2-&gt;6)-lipid IVA (E. coli) + CMP + H(+)</text>
        <dbReference type="Rhea" id="RHEA:28066"/>
        <dbReference type="ChEBI" id="CHEBI:15378"/>
        <dbReference type="ChEBI" id="CHEBI:58603"/>
        <dbReference type="ChEBI" id="CHEBI:60364"/>
        <dbReference type="ChEBI" id="CHEBI:60377"/>
        <dbReference type="ChEBI" id="CHEBI:85987"/>
        <dbReference type="EC" id="2.4.99.12"/>
    </reaction>
</comment>
<evidence type="ECO:0000256" key="7">
    <source>
        <dbReference type="ARBA" id="ARBA00049183"/>
    </source>
</evidence>
<evidence type="ECO:0000256" key="2">
    <source>
        <dbReference type="ARBA" id="ARBA00004713"/>
    </source>
</evidence>
<proteinExistence type="inferred from homology"/>
<dbReference type="PANTHER" id="PTHR42755">
    <property type="entry name" value="3-DEOXY-MANNO-OCTULOSONATE CYTIDYLYLTRANSFERASE"/>
    <property type="match status" value="1"/>
</dbReference>
<accession>A0ABU0J848</accession>
<evidence type="ECO:0000256" key="5">
    <source>
        <dbReference type="ARBA" id="ARBA00022679"/>
    </source>
</evidence>
<keyword evidence="8" id="KW-0472">Membrane</keyword>
<dbReference type="Gene3D" id="3.40.50.11720">
    <property type="entry name" value="3-Deoxy-D-manno-octulosonic-acid transferase, N-terminal domain"/>
    <property type="match status" value="1"/>
</dbReference>
<evidence type="ECO:0000313" key="10">
    <source>
        <dbReference type="EMBL" id="MDQ0470448.1"/>
    </source>
</evidence>
<dbReference type="Proteomes" id="UP001242480">
    <property type="component" value="Unassembled WGS sequence"/>
</dbReference>
<dbReference type="EC" id="2.4.99.12" evidence="3 8"/>
<dbReference type="InterPro" id="IPR007507">
    <property type="entry name" value="Glycos_transf_N"/>
</dbReference>
<dbReference type="Pfam" id="PF04413">
    <property type="entry name" value="Glycos_transf_N"/>
    <property type="match status" value="1"/>
</dbReference>
<comment type="caution">
    <text evidence="10">The sequence shown here is derived from an EMBL/GenBank/DDBJ whole genome shotgun (WGS) entry which is preliminary data.</text>
</comment>
<sequence>MSRSLPIGLRLYRLGASVLGLAAPLFLAVRRARGKEDGARIGERHGIPGLDRPGGPLFWLHGASVGETLTVLPLAERLVARGCTVLVTSGTVTSAAVLARRLPPGCLHQFVPLDVPAFVRRFLRAWRPDVAIFVESELWPVMITEAHRHRVPLVLVNGRMSSRSFARWRRLPRTIAALLGRFDLCLAQSAADAERFAALAAPRVSAPGNLKFDAAPLPFDGAALARLQATLRGRPVWVAASTHEGEEAIAAAVHARVRSGVPDLLTIIVPRHPERGDAIADVAAGQGFNVLQRSRGFEPDRGVEIYVADTVGELGLFYRLARIVFVGGSLVRHGGQNPAEAARLGAAVLHGPHTGNFVDAYAALDRHGGAAAVADGDALAAEVERLLVDPAAVGAMAAAGERAVAGLAGALDRVVGALDPYLVHLALSGSRR</sequence>
<keyword evidence="5 8" id="KW-0808">Transferase</keyword>
<protein>
    <recommendedName>
        <fullName evidence="4 8">3-deoxy-D-manno-octulosonic acid transferase</fullName>
        <shortName evidence="8">Kdo transferase</shortName>
        <ecNumber evidence="3 8">2.4.99.12</ecNumber>
    </recommendedName>
    <alternativeName>
        <fullName evidence="6 8">Lipid IV(A) 3-deoxy-D-manno-octulosonic acid transferase</fullName>
    </alternativeName>
</protein>
<reference evidence="10 11" key="1">
    <citation type="submission" date="2023-07" db="EMBL/GenBank/DDBJ databases">
        <title>Genomic Encyclopedia of Type Strains, Phase IV (KMG-IV): sequencing the most valuable type-strain genomes for metagenomic binning, comparative biology and taxonomic classification.</title>
        <authorList>
            <person name="Goeker M."/>
        </authorList>
    </citation>
    <scope>NUCLEOTIDE SEQUENCE [LARGE SCALE GENOMIC DNA]</scope>
    <source>
        <strain evidence="10 11">DSM 19619</strain>
    </source>
</reference>
<comment type="similarity">
    <text evidence="8">Belongs to the glycosyltransferase group 1 family.</text>
</comment>
<comment type="pathway">
    <text evidence="2 8">Bacterial outer membrane biogenesis; LPS core biosynthesis.</text>
</comment>
<dbReference type="InterPro" id="IPR038107">
    <property type="entry name" value="Glycos_transf_N_sf"/>
</dbReference>
<dbReference type="Gene3D" id="3.40.50.2000">
    <property type="entry name" value="Glycogen Phosphorylase B"/>
    <property type="match status" value="1"/>
</dbReference>
<keyword evidence="10" id="KW-0328">Glycosyltransferase</keyword>
<name>A0ABU0J848_9HYPH</name>
<dbReference type="SUPFAM" id="SSF53756">
    <property type="entry name" value="UDP-Glycosyltransferase/glycogen phosphorylase"/>
    <property type="match status" value="1"/>
</dbReference>
<dbReference type="InterPro" id="IPR039901">
    <property type="entry name" value="Kdotransferase"/>
</dbReference>
<dbReference type="PANTHER" id="PTHR42755:SF1">
    <property type="entry name" value="3-DEOXY-D-MANNO-OCTULOSONIC ACID TRANSFERASE, MITOCHONDRIAL-RELATED"/>
    <property type="match status" value="1"/>
</dbReference>
<gene>
    <name evidence="10" type="ORF">QO011_003467</name>
</gene>
<evidence type="ECO:0000256" key="3">
    <source>
        <dbReference type="ARBA" id="ARBA00012621"/>
    </source>
</evidence>
<keyword evidence="8" id="KW-0448">Lipopolysaccharide biosynthesis</keyword>
<dbReference type="RefSeq" id="WP_307274438.1">
    <property type="nucleotide sequence ID" value="NZ_JAUSVX010000006.1"/>
</dbReference>
<organism evidence="10 11">
    <name type="scientific">Labrys wisconsinensis</name>
    <dbReference type="NCBI Taxonomy" id="425677"/>
    <lineage>
        <taxon>Bacteria</taxon>
        <taxon>Pseudomonadati</taxon>
        <taxon>Pseudomonadota</taxon>
        <taxon>Alphaproteobacteria</taxon>
        <taxon>Hyphomicrobiales</taxon>
        <taxon>Xanthobacteraceae</taxon>
        <taxon>Labrys</taxon>
    </lineage>
</organism>
<evidence type="ECO:0000313" key="11">
    <source>
        <dbReference type="Proteomes" id="UP001242480"/>
    </source>
</evidence>
<keyword evidence="11" id="KW-1185">Reference proteome</keyword>
<evidence type="ECO:0000256" key="8">
    <source>
        <dbReference type="RuleBase" id="RU365103"/>
    </source>
</evidence>
<evidence type="ECO:0000256" key="1">
    <source>
        <dbReference type="ARBA" id="ARBA00003394"/>
    </source>
</evidence>
<evidence type="ECO:0000259" key="9">
    <source>
        <dbReference type="Pfam" id="PF04413"/>
    </source>
</evidence>
<feature type="domain" description="3-deoxy-D-manno-octulosonic-acid transferase N-terminal" evidence="9">
    <location>
        <begin position="40"/>
        <end position="214"/>
    </location>
</feature>
<dbReference type="EMBL" id="JAUSVX010000006">
    <property type="protein sequence ID" value="MDQ0470448.1"/>
    <property type="molecule type" value="Genomic_DNA"/>
</dbReference>
<dbReference type="GO" id="GO:0043842">
    <property type="term" value="F:Kdo transferase activity"/>
    <property type="evidence" value="ECO:0007669"/>
    <property type="project" value="UniProtKB-EC"/>
</dbReference>
<comment type="function">
    <text evidence="1 8">Involved in lipopolysaccharide (LPS) biosynthesis. Catalyzes the transfer of 3-deoxy-D-manno-octulosonate (Kdo) residue(s) from CMP-Kdo to lipid IV(A), the tetraacyldisaccharide-1,4'-bisphosphate precursor of lipid A.</text>
</comment>